<feature type="region of interest" description="Disordered" evidence="2">
    <location>
        <begin position="1227"/>
        <end position="1276"/>
    </location>
</feature>
<dbReference type="EMBL" id="CAXAMM010002470">
    <property type="protein sequence ID" value="CAK8996280.1"/>
    <property type="molecule type" value="Genomic_DNA"/>
</dbReference>
<gene>
    <name evidence="4" type="ORF">SCF082_LOCUS4721</name>
</gene>
<feature type="compositionally biased region" description="Low complexity" evidence="2">
    <location>
        <begin position="1058"/>
        <end position="1076"/>
    </location>
</feature>
<dbReference type="InterPro" id="IPR002048">
    <property type="entry name" value="EF_hand_dom"/>
</dbReference>
<keyword evidence="1" id="KW-0106">Calcium</keyword>
<feature type="region of interest" description="Disordered" evidence="2">
    <location>
        <begin position="813"/>
        <end position="858"/>
    </location>
</feature>
<dbReference type="PROSITE" id="PS00018">
    <property type="entry name" value="EF_HAND_1"/>
    <property type="match status" value="1"/>
</dbReference>
<reference evidence="4 5" key="1">
    <citation type="submission" date="2024-02" db="EMBL/GenBank/DDBJ databases">
        <authorList>
            <person name="Chen Y."/>
            <person name="Shah S."/>
            <person name="Dougan E. K."/>
            <person name="Thang M."/>
            <person name="Chan C."/>
        </authorList>
    </citation>
    <scope>NUCLEOTIDE SEQUENCE [LARGE SCALE GENOMIC DNA]</scope>
</reference>
<evidence type="ECO:0000313" key="5">
    <source>
        <dbReference type="Proteomes" id="UP001642464"/>
    </source>
</evidence>
<comment type="caution">
    <text evidence="4">The sequence shown here is derived from an EMBL/GenBank/DDBJ whole genome shotgun (WGS) entry which is preliminary data.</text>
</comment>
<evidence type="ECO:0000313" key="4">
    <source>
        <dbReference type="EMBL" id="CAK8996280.1"/>
    </source>
</evidence>
<name>A0ABP0I111_9DINO</name>
<dbReference type="SUPFAM" id="SSF47473">
    <property type="entry name" value="EF-hand"/>
    <property type="match status" value="1"/>
</dbReference>
<dbReference type="InterPro" id="IPR018247">
    <property type="entry name" value="EF_Hand_1_Ca_BS"/>
</dbReference>
<dbReference type="Proteomes" id="UP001642464">
    <property type="component" value="Unassembled WGS sequence"/>
</dbReference>
<proteinExistence type="predicted"/>
<protein>
    <recommendedName>
        <fullName evidence="3">EF-hand domain-containing protein</fullName>
    </recommendedName>
</protein>
<dbReference type="InterPro" id="IPR011992">
    <property type="entry name" value="EF-hand-dom_pair"/>
</dbReference>
<dbReference type="Gene3D" id="1.10.238.10">
    <property type="entry name" value="EF-hand"/>
    <property type="match status" value="1"/>
</dbReference>
<evidence type="ECO:0000256" key="1">
    <source>
        <dbReference type="ARBA" id="ARBA00022837"/>
    </source>
</evidence>
<dbReference type="InterPro" id="IPR022074">
    <property type="entry name" value="DUF3626"/>
</dbReference>
<accession>A0ABP0I111</accession>
<feature type="domain" description="EF-hand" evidence="3">
    <location>
        <begin position="117"/>
        <end position="152"/>
    </location>
</feature>
<dbReference type="PROSITE" id="PS50222">
    <property type="entry name" value="EF_HAND_2"/>
    <property type="match status" value="2"/>
</dbReference>
<organism evidence="4 5">
    <name type="scientific">Durusdinium trenchii</name>
    <dbReference type="NCBI Taxonomy" id="1381693"/>
    <lineage>
        <taxon>Eukaryota</taxon>
        <taxon>Sar</taxon>
        <taxon>Alveolata</taxon>
        <taxon>Dinophyceae</taxon>
        <taxon>Suessiales</taxon>
        <taxon>Symbiodiniaceae</taxon>
        <taxon>Durusdinium</taxon>
    </lineage>
</organism>
<feature type="region of interest" description="Disordered" evidence="2">
    <location>
        <begin position="1049"/>
        <end position="1097"/>
    </location>
</feature>
<keyword evidence="5" id="KW-1185">Reference proteome</keyword>
<dbReference type="Pfam" id="PF12294">
    <property type="entry name" value="DUF3626"/>
    <property type="match status" value="1"/>
</dbReference>
<feature type="domain" description="EF-hand" evidence="3">
    <location>
        <begin position="190"/>
        <end position="215"/>
    </location>
</feature>
<evidence type="ECO:0000259" key="3">
    <source>
        <dbReference type="PROSITE" id="PS50222"/>
    </source>
</evidence>
<sequence length="1501" mass="168491">MVVLGQFECFDASKTSRSQTFLAHTFRGSSCAVQGFWVLESGQLEAEEQMPEEAAKSWKIFQDGATTKHGTTTEKRSGRTTVNDDTEHVTLCSQSFAEKKYEETAILVERINNTIIEDEKRIAAAFKHFDKDSSGVLERQDRKAVRRQGMGYGESTGREYWLMGVEDELPDLSEFKFLCAYLGWSAEESNSIDVNKDGTVSLAELQNFVGFLGGVQKFFEQRRKRVTESRKDVKEVCPVVGVEVGARVRSHFYYKNGQKSSSWREAQVLSVNCHTDSGRGILLEFGFEDLKGNSDWVARQVVPISWILSSHEETSLAAALREVGILDDSQALYKMLLPMSELQSIQGLVSCQRAALALVRQQATLSHEMLGPERRNQSISWRPGDYELQAVFSWVKDLAPLVIHVHLDNMGQFLETDEYYRNQFETKTSCGAIDDGNETRKGWEQALFGDSYESAKPFDRCKYGALNVTNDYRGVTSAMQYGDSYLVLKDVRLRATFCATDSGGIQGSRLGVCDRYAHVLAEYNDSELQEQRRESQREITRVAMAALPHIENGAPSGNVPKSAWPQVLRAYSEDCSQEWITVGYPKLAKRDTGRFVYEVEFYEHVETPQVGLLSELYEKRLGVMSPTGGVGDDAHGWALDPQHGCRMASCNGRLADVGVAEVGWVRAFQEKGGWMTTTAAGVPCWDGNASTFDTFVVACKWLQKSLKPSERSQAAPKIWQSLSGAARSVVKHLDPDDYTDDDGMTRLLNVLRASPLQQLPIPDSFGKLEHWHHLRKGPNETMAQLIVKEEEMFQDLQQSLVRARADRALSHVVTPGPARMDPPSTPSQSPVAGAQRRASEQREFPPDTVPTVTLGSGGGSGSNTLANFFEDELRGYRLMKAAKLSQSERQAVLVQTQNSTHYYAIRQALRTLYAEESERSQLHDRGRSAKAWWADGEWEPEQEELELDWNEWSPTSWDQWEDEPNSFWYDGWEEDEWGYDDSWWPNEEELNPIEESEIPEERQYHEVTMDVVNGKMMEIKGKMLQMGIPTPLQLNMTLDEYHQRLEKFGRMDGVPMTPSTKAPSSAARSSPSEVPSSPEPKKASQKKGVPPEGPLEKEIKEMAIKGYLAAKKEKELDVTKGTPQMIPDGPEVVMIHSEEEEWEAPTEKGKWLIRVHNAPRLAMFSPARVTSSPIDEAQLTGKRKTHMKALIEGSSQVLIEDDYKESEDPHRLLQERWTGETWFEISSAQASSGPQKRAPKLSASKAVKKKAKATPLEGEDTAANETTGSGAVIPMPDDSLQEALRERGTLRRIGWQQVKSDKCLFVLTDDSPEKNVISIVRKKELEKQIREQEESFFTAIAILAEQSGKQFVGVAVDLAAKKLWLRGANGNRSGFGVNGLWSEKPSFSNLPDGIALYPALSFKGRASFVFQELKHPPPASLGEFSAWPQTFQGKFRIDCPKVGSSDVSDVYKEFQVHGEVCLKKHVCRLVANNKYRAAWQRSFGTSASSVRTELGRNSEKW</sequence>
<evidence type="ECO:0000256" key="2">
    <source>
        <dbReference type="SAM" id="MobiDB-lite"/>
    </source>
</evidence>